<keyword evidence="9" id="KW-0067">ATP-binding</keyword>
<evidence type="ECO:0000256" key="5">
    <source>
        <dbReference type="ARBA" id="ARBA00022737"/>
    </source>
</evidence>
<dbReference type="Gene3D" id="3.30.160.380">
    <property type="entry name" value="Dicer dimerisation domain"/>
    <property type="match status" value="1"/>
</dbReference>
<evidence type="ECO:0008006" key="23">
    <source>
        <dbReference type="Google" id="ProtNLM"/>
    </source>
</evidence>
<evidence type="ECO:0000256" key="12">
    <source>
        <dbReference type="ARBA" id="ARBA00023158"/>
    </source>
</evidence>
<dbReference type="PROSITE" id="PS51194">
    <property type="entry name" value="HELICASE_CTER"/>
    <property type="match status" value="1"/>
</dbReference>
<dbReference type="GO" id="GO:0005634">
    <property type="term" value="C:nucleus"/>
    <property type="evidence" value="ECO:0007669"/>
    <property type="project" value="TreeGrafter"/>
</dbReference>
<dbReference type="GO" id="GO:0004525">
    <property type="term" value="F:ribonuclease III activity"/>
    <property type="evidence" value="ECO:0007669"/>
    <property type="project" value="UniProtKB-EC"/>
</dbReference>
<dbReference type="Gene3D" id="2.170.260.10">
    <property type="entry name" value="paz domain"/>
    <property type="match status" value="1"/>
</dbReference>
<sequence>MAESGNNTNSIRNEEEGYSATFKPRDYQLEILEEACKTNTIAFLGTGTGKTFIAAMLIRKVAHEVRKPYLKGGKRVFFLVPTVPLVIQQARTIKDHTDLVVKGFHGDIDVDSSNKQEWEKKFCENEVLVMTGEIFEFLIVHTYIKSSSIQLLIIDECHRAQGNHPYKEALKCFVGKENIPRILGLSATLINGKCKPSELEKKLRDLELSLWSKIFTASDIVDLQRYGTDPREFIAVFGRYKNIDNDLIKETKEKRNEMQLMKDKKNEEPKVNKNKYSHKPRYTDEALFFEKPLKSLASLITIFETLGAWCACKAAKMYADDLQTLLKKSLPTDIRKTFTETYDFLMGFISIYQASNKDSEALCFDKMPSKLQRLLGIFRSAKKYLLLQEKVKQEKCDGIPLCSIIFVEMKITAYVLQEWLSEVKSTIPEFDFLNPEYIIGHGSCDNSKASMTEQLQRKKLKDFRDKKSNVLVATQVLEEGMDIRQCNLVIRFDGPGDFRSYIQSKGRARAQDSLYVMMVEEGEKLTTFIEDLVDFKIIEKELMDKCLGRSKPQEEDIAMHMLDAEIPPYMPKGPDGPRITMNDAIKLINRYCTSLPTDRSFRLIPEAEIIEVDSDCNREQFVCKLKLPKNSSLKQTIIGDVMNNKRCAKKSAALKACIKLHESGELDDYLVPTSFLIDKAIEDESGEIEKEDGDGAKPGTNRRRQVYDKRVPVFLKDAKPQPKTACYVHVLEMKLVTPLPNSLNPRKRPLIDPANTTRKVALLTTKMLPPVNPFKIFTKCGKILVTVKTSRTCISLDEEEIQNIERFHRFIFLDALWLEKDKIFTPNTAPASYYIIPVNQSNGKEYEIDWSFISYTLNHTYNAQKKNSARTADRTEFNEEVFTNAVLIESYKIDAWKKKCPIFHQVVKIQYDLSPNSLFKDLYPDRKLERRDITFKEHLLENCNVMVQNDSQPLVEVINYHSLQMWLPLDTSPEECFDSEGTLSKTKQKHKDFRDFLIPEVCLLHPFNQDFFFQVNCIPTVLWRLNGLLLAEEIRQAVAREAHVGIADLQNDFEWPPFHLETSDRKLTEHLIKIGELQEEESCPLISPKDIKKNSEGIITSFEVKQDLHKCTGPAPSQLLQALTAKSAGDEFNLERLEMIGDSFLKYVMSVKTYIKYTDFHEGWLTKFRSSLIQNLYLYQKATKKNLGQFLTVTGFDSKNNWLPPCYFAEDKIDENILIKKTQNNQQVEKVFENLSNPNPSVYYTKHVISDKCIADSVEALIGLYLLTCGYQGALRFMQWFGLKPLVEHNKDHLEEHFEQWPPTPPNPIPSSIVDEVEDIQERLDTLTNGFDRFEDIINYRFKNKAYLLQAFTHPSFYENDLTDCYQRLEFLGDAVLDYLITRQLYEDPSNHSPGTLTDLRSALVNNVYFASLAVKYEYHKFLDRSPDLFHIVNKFTEALEDIDEFKFFEKNGYYLEEVECFEMEEIVVPKALGDIFESVAGAIYLDSGMSLDKVWEVCFPMIRPAFEHLCKHVPISPVRELYAKVKPLFSEAFTKDDQKTYIEVTLEDNTKVQGVGPNKKIAKKSAAKRALAVLKDKKGMDIST</sequence>
<dbReference type="Pfam" id="PF20931">
    <property type="entry name" value="Dicer_platform"/>
    <property type="match status" value="1"/>
</dbReference>
<dbReference type="InterPro" id="IPR048512">
    <property type="entry name" value="Dicer_platform"/>
</dbReference>
<dbReference type="GO" id="GO:0005737">
    <property type="term" value="C:cytoplasm"/>
    <property type="evidence" value="ECO:0007669"/>
    <property type="project" value="TreeGrafter"/>
</dbReference>
<evidence type="ECO:0000313" key="21">
    <source>
        <dbReference type="EMBL" id="KAG8181475.1"/>
    </source>
</evidence>
<comment type="similarity">
    <text evidence="14 15">Belongs to the helicase family. Dicer subfamily.</text>
</comment>
<dbReference type="Pfam" id="PF03368">
    <property type="entry name" value="Dicer_dimer"/>
    <property type="match status" value="1"/>
</dbReference>
<evidence type="ECO:0000256" key="11">
    <source>
        <dbReference type="ARBA" id="ARBA00022884"/>
    </source>
</evidence>
<dbReference type="InterPro" id="IPR000999">
    <property type="entry name" value="RNase_III_dom"/>
</dbReference>
<comment type="caution">
    <text evidence="21">The sequence shown here is derived from an EMBL/GenBank/DDBJ whole genome shotgun (WGS) entry which is preliminary data.</text>
</comment>
<dbReference type="GO" id="GO:0031054">
    <property type="term" value="P:pre-miRNA processing"/>
    <property type="evidence" value="ECO:0007669"/>
    <property type="project" value="InterPro"/>
</dbReference>
<dbReference type="InterPro" id="IPR014001">
    <property type="entry name" value="Helicase_ATP-bd"/>
</dbReference>
<comment type="cofactor">
    <cofactor evidence="2">
        <name>Mg(2+)</name>
        <dbReference type="ChEBI" id="CHEBI:18420"/>
    </cofactor>
</comment>
<keyword evidence="7" id="KW-0378">Hydrolase</keyword>
<keyword evidence="8" id="KW-0347">Helicase</keyword>
<evidence type="ECO:0000256" key="3">
    <source>
        <dbReference type="ARBA" id="ARBA00022722"/>
    </source>
</evidence>
<dbReference type="PROSITE" id="PS00517">
    <property type="entry name" value="RNASE_3_1"/>
    <property type="match status" value="1"/>
</dbReference>
<dbReference type="GO" id="GO:0006309">
    <property type="term" value="P:apoptotic DNA fragmentation"/>
    <property type="evidence" value="ECO:0007669"/>
    <property type="project" value="TreeGrafter"/>
</dbReference>
<dbReference type="CDD" id="cd00593">
    <property type="entry name" value="RIBOc"/>
    <property type="match status" value="2"/>
</dbReference>
<dbReference type="CDD" id="cd18034">
    <property type="entry name" value="DEXHc_dicer"/>
    <property type="match status" value="1"/>
</dbReference>
<dbReference type="InterPro" id="IPR011545">
    <property type="entry name" value="DEAD/DEAH_box_helicase_dom"/>
</dbReference>
<evidence type="ECO:0000259" key="16">
    <source>
        <dbReference type="PROSITE" id="PS50137"/>
    </source>
</evidence>
<evidence type="ECO:0000256" key="4">
    <source>
        <dbReference type="ARBA" id="ARBA00022723"/>
    </source>
</evidence>
<dbReference type="InterPro" id="IPR044441">
    <property type="entry name" value="DICER_DSRM"/>
</dbReference>
<dbReference type="FunFam" id="1.10.1520.10:FF:000005">
    <property type="entry name" value="Putative endoribonuclease dicer"/>
    <property type="match status" value="1"/>
</dbReference>
<dbReference type="SUPFAM" id="SSF54768">
    <property type="entry name" value="dsRNA-binding domain-like"/>
    <property type="match status" value="1"/>
</dbReference>
<keyword evidence="6" id="KW-0547">Nucleotide-binding</keyword>
<keyword evidence="22" id="KW-1185">Reference proteome</keyword>
<dbReference type="GO" id="GO:0004530">
    <property type="term" value="F:deoxyribonuclease I activity"/>
    <property type="evidence" value="ECO:0007669"/>
    <property type="project" value="TreeGrafter"/>
</dbReference>
<dbReference type="PANTHER" id="PTHR14950">
    <property type="entry name" value="DICER-RELATED"/>
    <property type="match status" value="1"/>
</dbReference>
<evidence type="ECO:0000313" key="22">
    <source>
        <dbReference type="Proteomes" id="UP000827092"/>
    </source>
</evidence>
<dbReference type="GO" id="GO:0046872">
    <property type="term" value="F:metal ion binding"/>
    <property type="evidence" value="ECO:0007669"/>
    <property type="project" value="UniProtKB-KW"/>
</dbReference>
<dbReference type="FunFam" id="3.40.50.300:FF:000628">
    <property type="entry name" value="Endoribonuclease Dicer"/>
    <property type="match status" value="1"/>
</dbReference>
<keyword evidence="11 15" id="KW-0694">RNA-binding</keyword>
<accession>A0AAV6UDA0</accession>
<evidence type="ECO:0000259" key="18">
    <source>
        <dbReference type="PROSITE" id="PS51192"/>
    </source>
</evidence>
<dbReference type="InterPro" id="IPR038248">
    <property type="entry name" value="Dicer_dimer_sf"/>
</dbReference>
<evidence type="ECO:0000256" key="2">
    <source>
        <dbReference type="ARBA" id="ARBA00001946"/>
    </source>
</evidence>
<evidence type="ECO:0000256" key="7">
    <source>
        <dbReference type="ARBA" id="ARBA00022801"/>
    </source>
</evidence>
<dbReference type="InterPro" id="IPR001650">
    <property type="entry name" value="Helicase_C-like"/>
</dbReference>
<dbReference type="Pfam" id="PF00636">
    <property type="entry name" value="Ribonuclease_3"/>
    <property type="match status" value="2"/>
</dbReference>
<dbReference type="PROSITE" id="PS51327">
    <property type="entry name" value="DICER_DSRBF"/>
    <property type="match status" value="1"/>
</dbReference>
<feature type="domain" description="DRBM" evidence="16">
    <location>
        <begin position="583"/>
        <end position="662"/>
    </location>
</feature>
<feature type="domain" description="RNase III" evidence="17">
    <location>
        <begin position="1119"/>
        <end position="1270"/>
    </location>
</feature>
<evidence type="ECO:0000259" key="19">
    <source>
        <dbReference type="PROSITE" id="PS51194"/>
    </source>
</evidence>
<dbReference type="InterPro" id="IPR027417">
    <property type="entry name" value="P-loop_NTPase"/>
</dbReference>
<dbReference type="SUPFAM" id="SSF52540">
    <property type="entry name" value="P-loop containing nucleoside triphosphate hydrolases"/>
    <property type="match status" value="1"/>
</dbReference>
<dbReference type="InterPro" id="IPR005034">
    <property type="entry name" value="Dicer_dimerisation"/>
</dbReference>
<protein>
    <recommendedName>
        <fullName evidence="23">Dicer-2</fullName>
    </recommendedName>
</protein>
<feature type="domain" description="DRBM" evidence="16">
    <location>
        <begin position="1538"/>
        <end position="1577"/>
    </location>
</feature>
<dbReference type="SMART" id="SM00535">
    <property type="entry name" value="RIBOc"/>
    <property type="match status" value="2"/>
</dbReference>
<evidence type="ECO:0000256" key="6">
    <source>
        <dbReference type="ARBA" id="ARBA00022741"/>
    </source>
</evidence>
<dbReference type="InterPro" id="IPR014720">
    <property type="entry name" value="dsRBD_dom"/>
</dbReference>
<evidence type="ECO:0000259" key="20">
    <source>
        <dbReference type="PROSITE" id="PS51327"/>
    </source>
</evidence>
<dbReference type="GO" id="GO:0005524">
    <property type="term" value="F:ATP binding"/>
    <property type="evidence" value="ECO:0007669"/>
    <property type="project" value="UniProtKB-KW"/>
</dbReference>
<dbReference type="Pfam" id="PF00271">
    <property type="entry name" value="Helicase_C"/>
    <property type="match status" value="1"/>
</dbReference>
<dbReference type="GO" id="GO:0030422">
    <property type="term" value="P:siRNA processing"/>
    <property type="evidence" value="ECO:0007669"/>
    <property type="project" value="InterPro"/>
</dbReference>
<dbReference type="PROSITE" id="PS50142">
    <property type="entry name" value="RNASE_3_2"/>
    <property type="match status" value="2"/>
</dbReference>
<reference evidence="21 22" key="1">
    <citation type="journal article" date="2022" name="Nat. Ecol. Evol.">
        <title>A masculinizing supergene underlies an exaggerated male reproductive morph in a spider.</title>
        <authorList>
            <person name="Hendrickx F."/>
            <person name="De Corte Z."/>
            <person name="Sonet G."/>
            <person name="Van Belleghem S.M."/>
            <person name="Kostlbacher S."/>
            <person name="Vangestel C."/>
        </authorList>
    </citation>
    <scope>NUCLEOTIDE SEQUENCE [LARGE SCALE GENOMIC DNA]</scope>
    <source>
        <strain evidence="21">W744_W776</strain>
    </source>
</reference>
<comment type="cofactor">
    <cofactor evidence="1">
        <name>Mn(2+)</name>
        <dbReference type="ChEBI" id="CHEBI:29035"/>
    </cofactor>
</comment>
<feature type="domain" description="RNase III" evidence="17">
    <location>
        <begin position="1331"/>
        <end position="1489"/>
    </location>
</feature>
<evidence type="ECO:0000256" key="9">
    <source>
        <dbReference type="ARBA" id="ARBA00022840"/>
    </source>
</evidence>
<dbReference type="PROSITE" id="PS50137">
    <property type="entry name" value="DS_RBD"/>
    <property type="match status" value="2"/>
</dbReference>
<dbReference type="Gene3D" id="3.30.160.20">
    <property type="match status" value="1"/>
</dbReference>
<evidence type="ECO:0000259" key="17">
    <source>
        <dbReference type="PROSITE" id="PS50142"/>
    </source>
</evidence>
<dbReference type="Pfam" id="PF20932">
    <property type="entry name" value="Dicer_dsRBD"/>
    <property type="match status" value="1"/>
</dbReference>
<evidence type="ECO:0000256" key="14">
    <source>
        <dbReference type="ARBA" id="ARBA00035116"/>
    </source>
</evidence>
<dbReference type="Proteomes" id="UP000827092">
    <property type="component" value="Unassembled WGS sequence"/>
</dbReference>
<evidence type="ECO:0000256" key="1">
    <source>
        <dbReference type="ARBA" id="ARBA00001936"/>
    </source>
</evidence>
<dbReference type="SMART" id="SM00487">
    <property type="entry name" value="DEXDc"/>
    <property type="match status" value="1"/>
</dbReference>
<dbReference type="SMART" id="SM00358">
    <property type="entry name" value="DSRM"/>
    <property type="match status" value="1"/>
</dbReference>
<evidence type="ECO:0000256" key="15">
    <source>
        <dbReference type="PROSITE-ProRule" id="PRU00657"/>
    </source>
</evidence>
<name>A0AAV6UDA0_9ARAC</name>
<feature type="domain" description="Dicer dsRNA-binding fold" evidence="20">
    <location>
        <begin position="584"/>
        <end position="680"/>
    </location>
</feature>
<keyword evidence="3" id="KW-0540">Nuclease</keyword>
<organism evidence="21 22">
    <name type="scientific">Oedothorax gibbosus</name>
    <dbReference type="NCBI Taxonomy" id="931172"/>
    <lineage>
        <taxon>Eukaryota</taxon>
        <taxon>Metazoa</taxon>
        <taxon>Ecdysozoa</taxon>
        <taxon>Arthropoda</taxon>
        <taxon>Chelicerata</taxon>
        <taxon>Arachnida</taxon>
        <taxon>Araneae</taxon>
        <taxon>Araneomorphae</taxon>
        <taxon>Entelegynae</taxon>
        <taxon>Araneoidea</taxon>
        <taxon>Linyphiidae</taxon>
        <taxon>Erigoninae</taxon>
        <taxon>Oedothorax</taxon>
    </lineage>
</organism>
<evidence type="ECO:0000256" key="10">
    <source>
        <dbReference type="ARBA" id="ARBA00022842"/>
    </source>
</evidence>
<dbReference type="InterPro" id="IPR036389">
    <property type="entry name" value="RNase_III_sf"/>
</dbReference>
<dbReference type="GO" id="GO:0004386">
    <property type="term" value="F:helicase activity"/>
    <property type="evidence" value="ECO:0007669"/>
    <property type="project" value="UniProtKB-KW"/>
</dbReference>
<evidence type="ECO:0000256" key="8">
    <source>
        <dbReference type="ARBA" id="ARBA00022806"/>
    </source>
</evidence>
<dbReference type="PROSITE" id="PS51192">
    <property type="entry name" value="HELICASE_ATP_BIND_1"/>
    <property type="match status" value="1"/>
</dbReference>
<keyword evidence="10" id="KW-0460">Magnesium</keyword>
<dbReference type="Gene3D" id="3.40.50.300">
    <property type="entry name" value="P-loop containing nucleotide triphosphate hydrolases"/>
    <property type="match status" value="2"/>
</dbReference>
<feature type="domain" description="Helicase C-terminal" evidence="19">
    <location>
        <begin position="386"/>
        <end position="558"/>
    </location>
</feature>
<feature type="domain" description="Helicase ATP-binding" evidence="18">
    <location>
        <begin position="31"/>
        <end position="207"/>
    </location>
</feature>
<dbReference type="PANTHER" id="PTHR14950:SF37">
    <property type="entry name" value="ENDORIBONUCLEASE DICER"/>
    <property type="match status" value="1"/>
</dbReference>
<keyword evidence="5" id="KW-0677">Repeat</keyword>
<keyword evidence="12" id="KW-0943">RNA-mediated gene silencing</keyword>
<dbReference type="SMART" id="SM00490">
    <property type="entry name" value="HELICc"/>
    <property type="match status" value="1"/>
</dbReference>
<keyword evidence="13" id="KW-0464">Manganese</keyword>
<dbReference type="GO" id="GO:0003723">
    <property type="term" value="F:RNA binding"/>
    <property type="evidence" value="ECO:0007669"/>
    <property type="project" value="UniProtKB-UniRule"/>
</dbReference>
<dbReference type="Gene3D" id="1.10.1520.10">
    <property type="entry name" value="Ribonuclease III domain"/>
    <property type="match status" value="2"/>
</dbReference>
<dbReference type="EMBL" id="JAFNEN010000513">
    <property type="protein sequence ID" value="KAG8181475.1"/>
    <property type="molecule type" value="Genomic_DNA"/>
</dbReference>
<proteinExistence type="inferred from homology"/>
<evidence type="ECO:0000256" key="13">
    <source>
        <dbReference type="ARBA" id="ARBA00023211"/>
    </source>
</evidence>
<gene>
    <name evidence="21" type="ORF">JTE90_016563</name>
</gene>
<dbReference type="Pfam" id="PF00270">
    <property type="entry name" value="DEAD"/>
    <property type="match status" value="1"/>
</dbReference>
<keyword evidence="4" id="KW-0479">Metal-binding</keyword>
<dbReference type="SUPFAM" id="SSF69065">
    <property type="entry name" value="RNase III domain-like"/>
    <property type="match status" value="2"/>
</dbReference>